<dbReference type="AlphaFoldDB" id="A0A2J6QUU5"/>
<dbReference type="GO" id="GO:0016020">
    <property type="term" value="C:membrane"/>
    <property type="evidence" value="ECO:0007669"/>
    <property type="project" value="UniProtKB-SubCell"/>
</dbReference>
<feature type="transmembrane region" description="Helical" evidence="10">
    <location>
        <begin position="434"/>
        <end position="456"/>
    </location>
</feature>
<feature type="transmembrane region" description="Helical" evidence="10">
    <location>
        <begin position="130"/>
        <end position="149"/>
    </location>
</feature>
<evidence type="ECO:0000256" key="3">
    <source>
        <dbReference type="ARBA" id="ARBA00022448"/>
    </source>
</evidence>
<evidence type="ECO:0000256" key="9">
    <source>
        <dbReference type="SAM" id="MobiDB-lite"/>
    </source>
</evidence>
<feature type="transmembrane region" description="Helical" evidence="10">
    <location>
        <begin position="667"/>
        <end position="690"/>
    </location>
</feature>
<comment type="subcellular location">
    <subcellularLocation>
        <location evidence="1">Membrane</location>
        <topology evidence="1">Multi-pass membrane protein</topology>
    </subcellularLocation>
</comment>
<evidence type="ECO:0000256" key="10">
    <source>
        <dbReference type="SAM" id="Phobius"/>
    </source>
</evidence>
<feature type="compositionally biased region" description="Basic and acidic residues" evidence="9">
    <location>
        <begin position="46"/>
        <end position="59"/>
    </location>
</feature>
<dbReference type="Proteomes" id="UP000235786">
    <property type="component" value="Unassembled WGS sequence"/>
</dbReference>
<evidence type="ECO:0000313" key="11">
    <source>
        <dbReference type="EMBL" id="PMD30047.1"/>
    </source>
</evidence>
<feature type="transmembrane region" description="Helical" evidence="10">
    <location>
        <begin position="598"/>
        <end position="622"/>
    </location>
</feature>
<gene>
    <name evidence="11" type="ORF">L207DRAFT_592811</name>
</gene>
<dbReference type="Pfam" id="PF03169">
    <property type="entry name" value="OPT"/>
    <property type="match status" value="1"/>
</dbReference>
<evidence type="ECO:0000256" key="7">
    <source>
        <dbReference type="ARBA" id="ARBA00022989"/>
    </source>
</evidence>
<dbReference type="NCBIfam" id="TIGR00728">
    <property type="entry name" value="OPT_sfam"/>
    <property type="match status" value="1"/>
</dbReference>
<keyword evidence="8 10" id="KW-0472">Membrane</keyword>
<organism evidence="11 12">
    <name type="scientific">Hyaloscypha variabilis (strain UAMH 11265 / GT02V1 / F)</name>
    <name type="common">Meliniomyces variabilis</name>
    <dbReference type="NCBI Taxonomy" id="1149755"/>
    <lineage>
        <taxon>Eukaryota</taxon>
        <taxon>Fungi</taxon>
        <taxon>Dikarya</taxon>
        <taxon>Ascomycota</taxon>
        <taxon>Pezizomycotina</taxon>
        <taxon>Leotiomycetes</taxon>
        <taxon>Helotiales</taxon>
        <taxon>Hyaloscyphaceae</taxon>
        <taxon>Hyaloscypha</taxon>
        <taxon>Hyaloscypha variabilis</taxon>
    </lineage>
</organism>
<dbReference type="EMBL" id="KZ613969">
    <property type="protein sequence ID" value="PMD30047.1"/>
    <property type="molecule type" value="Genomic_DNA"/>
</dbReference>
<evidence type="ECO:0000256" key="6">
    <source>
        <dbReference type="ARBA" id="ARBA00022927"/>
    </source>
</evidence>
<feature type="transmembrane region" description="Helical" evidence="10">
    <location>
        <begin position="101"/>
        <end position="118"/>
    </location>
</feature>
<keyword evidence="3" id="KW-0813">Transport</keyword>
<protein>
    <submittedName>
        <fullName evidence="11">OPT oligopeptide transporter</fullName>
    </submittedName>
</protein>
<feature type="transmembrane region" description="Helical" evidence="10">
    <location>
        <begin position="489"/>
        <end position="508"/>
    </location>
</feature>
<evidence type="ECO:0000256" key="5">
    <source>
        <dbReference type="ARBA" id="ARBA00022856"/>
    </source>
</evidence>
<feature type="transmembrane region" description="Helical" evidence="10">
    <location>
        <begin position="283"/>
        <end position="305"/>
    </location>
</feature>
<accession>A0A2J6QUU5</accession>
<feature type="transmembrane region" description="Helical" evidence="10">
    <location>
        <begin position="367"/>
        <end position="384"/>
    </location>
</feature>
<evidence type="ECO:0000313" key="12">
    <source>
        <dbReference type="Proteomes" id="UP000235786"/>
    </source>
</evidence>
<keyword evidence="5" id="KW-0571">Peptide transport</keyword>
<reference evidence="11 12" key="1">
    <citation type="submission" date="2016-04" db="EMBL/GenBank/DDBJ databases">
        <title>A degradative enzymes factory behind the ericoid mycorrhizal symbiosis.</title>
        <authorList>
            <consortium name="DOE Joint Genome Institute"/>
            <person name="Martino E."/>
            <person name="Morin E."/>
            <person name="Grelet G."/>
            <person name="Kuo A."/>
            <person name="Kohler A."/>
            <person name="Daghino S."/>
            <person name="Barry K."/>
            <person name="Choi C."/>
            <person name="Cichocki N."/>
            <person name="Clum A."/>
            <person name="Copeland A."/>
            <person name="Hainaut M."/>
            <person name="Haridas S."/>
            <person name="Labutti K."/>
            <person name="Lindquist E."/>
            <person name="Lipzen A."/>
            <person name="Khouja H.-R."/>
            <person name="Murat C."/>
            <person name="Ohm R."/>
            <person name="Olson A."/>
            <person name="Spatafora J."/>
            <person name="Veneault-Fourrey C."/>
            <person name="Henrissat B."/>
            <person name="Grigoriev I."/>
            <person name="Martin F."/>
            <person name="Perotto S."/>
        </authorList>
    </citation>
    <scope>NUCLEOTIDE SEQUENCE [LARGE SCALE GENOMIC DNA]</scope>
    <source>
        <strain evidence="11 12">F</strain>
    </source>
</reference>
<comment type="similarity">
    <text evidence="2">Belongs to the oligopeptide OPT transporter family.</text>
</comment>
<keyword evidence="4 10" id="KW-0812">Transmembrane</keyword>
<evidence type="ECO:0000256" key="4">
    <source>
        <dbReference type="ARBA" id="ARBA00022692"/>
    </source>
</evidence>
<dbReference type="InterPro" id="IPR004813">
    <property type="entry name" value="OPT"/>
</dbReference>
<name>A0A2J6QUU5_HYAVF</name>
<feature type="transmembrane region" description="Helical" evidence="10">
    <location>
        <begin position="514"/>
        <end position="538"/>
    </location>
</feature>
<feature type="transmembrane region" description="Helical" evidence="10">
    <location>
        <begin position="325"/>
        <end position="346"/>
    </location>
</feature>
<evidence type="ECO:0000256" key="2">
    <source>
        <dbReference type="ARBA" id="ARBA00008807"/>
    </source>
</evidence>
<dbReference type="OrthoDB" id="9986677at2759"/>
<dbReference type="GO" id="GO:0035673">
    <property type="term" value="F:oligopeptide transmembrane transporter activity"/>
    <property type="evidence" value="ECO:0007669"/>
    <property type="project" value="InterPro"/>
</dbReference>
<keyword evidence="12" id="KW-1185">Reference proteome</keyword>
<sequence length="801" mass="88411">MPAPPNPVADNILGGLNTMDGKVVSIPTHQEINEKVILDVEGTDDSSDRKDGALAKDGEVNEDEPPVDHSDGTGGPSIIIKTGHDAAEYLLPLRDDHDPAFTFRGIFLATILSAFQAVVQQIYNFKPTYVSIQGTFIVLIAYFLGKAWANFLPRGDHFEARWRERGGQGKPPLWIKVVSFFNHGNWSLKEHAVCSITATSASNAAASSMVFAAQNLFYDLPLSAVTVILSTISIGLFGYGIAGVMRPIAVWHVDAVYWSTLPVVKTLQGLHWQNLKDNKSLRVFWYAFTGMFFYEFFPAYIFPWLNSISVPCLAAMRATGSKAAILTNLFGGSLTNEGLGLLNFGFDWQYITSFQTSLPLKYQLNSGLGFIVCYAAMLGVYYSNTWNAKALPFMSTQLLQSNGSDYPLTEVFSGAVLNDTALEIYGLPQLSATFAWGMFIANAAIGALIAHCILFWGPDIKRAYRTARAGSYDDRHHQHMAKYYKEAPWWWYAAIVVVSFFLGLIVVLREDVTLPAWAYICSLILGIIIAPFSTLLYARYGNGIATNNLSKMIAGLLIPGRPVGNMYFAAWSHNVIANTVNLCNDLKMGEYLKIPPRVMIATQVYGTVLGGFVNYAVMISIVNGNRELLINGNGDSSWSGATLQAYNTNATSWALAKYLYKTGTQYAMVPIGMAIGAAIVALHRIVVVFIPKIRGFSLDEINFPQFIQYAGYIPYNQAQTCVIMNMYTAGFFVQYYLRNHKPLIFKDYSYLVTGAWDGASLTALFILSFAVFGAGGPDVPFPYWWGNNIKGNYDFCPVEGS</sequence>
<dbReference type="PANTHER" id="PTHR22601">
    <property type="entry name" value="ISP4 LIKE PROTEIN"/>
    <property type="match status" value="1"/>
</dbReference>
<feature type="transmembrane region" description="Helical" evidence="10">
    <location>
        <begin position="748"/>
        <end position="774"/>
    </location>
</feature>
<keyword evidence="6" id="KW-0653">Protein transport</keyword>
<keyword evidence="7 10" id="KW-1133">Transmembrane helix</keyword>
<evidence type="ECO:0000256" key="1">
    <source>
        <dbReference type="ARBA" id="ARBA00004141"/>
    </source>
</evidence>
<evidence type="ECO:0000256" key="8">
    <source>
        <dbReference type="ARBA" id="ARBA00023136"/>
    </source>
</evidence>
<dbReference type="GO" id="GO:0015031">
    <property type="term" value="P:protein transport"/>
    <property type="evidence" value="ECO:0007669"/>
    <property type="project" value="UniProtKB-KW"/>
</dbReference>
<proteinExistence type="inferred from homology"/>
<feature type="transmembrane region" description="Helical" evidence="10">
    <location>
        <begin position="220"/>
        <end position="242"/>
    </location>
</feature>
<dbReference type="InterPro" id="IPR004648">
    <property type="entry name" value="Oligpept_transpt"/>
</dbReference>
<feature type="region of interest" description="Disordered" evidence="9">
    <location>
        <begin position="39"/>
        <end position="77"/>
    </location>
</feature>